<accession>A0A0F3RPJ0</accession>
<gene>
    <name evidence="1" type="ORF">VC81_11200</name>
</gene>
<dbReference type="PATRIC" id="fig|216463.3.peg.1495"/>
<dbReference type="Proteomes" id="UP000033491">
    <property type="component" value="Unassembled WGS sequence"/>
</dbReference>
<proteinExistence type="predicted"/>
<organism evidence="1 2">
    <name type="scientific">Levilactobacillus spicheri</name>
    <dbReference type="NCBI Taxonomy" id="216463"/>
    <lineage>
        <taxon>Bacteria</taxon>
        <taxon>Bacillati</taxon>
        <taxon>Bacillota</taxon>
        <taxon>Bacilli</taxon>
        <taxon>Lactobacillales</taxon>
        <taxon>Lactobacillaceae</taxon>
        <taxon>Levilactobacillus</taxon>
    </lineage>
</organism>
<sequence length="163" mass="19040">MVRQQLAKLGAAQRHLFHGTFLRTGYKRFQTHYQPTLLLGDVWHEDHQPLTDHLWFNYTKGFLRLGELLAGDQVTFFARVGSYQKGRWDHRLQDFRLQRPTKVARSGPAPLTARPALPTDPHALIGYIMVTNAVFYQANGRPIDDFYVAAYRQWRRNKDSESR</sequence>
<name>A0A0F3RPJ0_9LACO</name>
<dbReference type="EMBL" id="JZCR01000024">
    <property type="protein sequence ID" value="KJW11795.1"/>
    <property type="molecule type" value="Genomic_DNA"/>
</dbReference>
<protein>
    <submittedName>
        <fullName evidence="1">Uncharacterized protein</fullName>
    </submittedName>
</protein>
<dbReference type="RefSeq" id="WP_045808157.1">
    <property type="nucleotide sequence ID" value="NZ_JZCR01000024.1"/>
</dbReference>
<evidence type="ECO:0000313" key="2">
    <source>
        <dbReference type="Proteomes" id="UP000033491"/>
    </source>
</evidence>
<reference evidence="1 2" key="1">
    <citation type="submission" date="2015-03" db="EMBL/GenBank/DDBJ databases">
        <authorList>
            <person name="Zheng J."/>
            <person name="Ganezle M."/>
        </authorList>
    </citation>
    <scope>NUCLEOTIDE SEQUENCE [LARGE SCALE GENOMIC DNA]</scope>
    <source>
        <strain evidence="1 2">LP38</strain>
    </source>
</reference>
<comment type="caution">
    <text evidence="1">The sequence shown here is derived from an EMBL/GenBank/DDBJ whole genome shotgun (WGS) entry which is preliminary data.</text>
</comment>
<evidence type="ECO:0000313" key="1">
    <source>
        <dbReference type="EMBL" id="KJW11795.1"/>
    </source>
</evidence>
<dbReference type="AlphaFoldDB" id="A0A0F3RPJ0"/>